<name>I7C3B1_PSEPT</name>
<dbReference type="InterPro" id="IPR037165">
    <property type="entry name" value="AldOxase/xan_DH_Mopterin-bd_sf"/>
</dbReference>
<dbReference type="AlphaFoldDB" id="I7C3B1"/>
<dbReference type="GO" id="GO:0016491">
    <property type="term" value="F:oxidoreductase activity"/>
    <property type="evidence" value="ECO:0007669"/>
    <property type="project" value="InterPro"/>
</dbReference>
<gene>
    <name evidence="1" type="ordered locus">T1E_0310</name>
</gene>
<organism evidence="1 2">
    <name type="scientific">Pseudomonas putida (strain DOT-T1E)</name>
    <dbReference type="NCBI Taxonomy" id="1196325"/>
    <lineage>
        <taxon>Bacteria</taxon>
        <taxon>Pseudomonadati</taxon>
        <taxon>Pseudomonadota</taxon>
        <taxon>Gammaproteobacteria</taxon>
        <taxon>Pseudomonadales</taxon>
        <taxon>Pseudomonadaceae</taxon>
        <taxon>Pseudomonas</taxon>
    </lineage>
</organism>
<accession>I7C3B1</accession>
<dbReference type="Gene3D" id="3.30.365.10">
    <property type="entry name" value="Aldehyde oxidase/xanthine dehydrogenase, molybdopterin binding domain"/>
    <property type="match status" value="1"/>
</dbReference>
<dbReference type="EMBL" id="CP003734">
    <property type="protein sequence ID" value="AFO46169.1"/>
    <property type="molecule type" value="Genomic_DNA"/>
</dbReference>
<dbReference type="Proteomes" id="UP000006503">
    <property type="component" value="Chromosome"/>
</dbReference>
<evidence type="ECO:0000313" key="2">
    <source>
        <dbReference type="Proteomes" id="UP000006503"/>
    </source>
</evidence>
<dbReference type="KEGG" id="ppx:T1E_0310"/>
<reference evidence="2" key="1">
    <citation type="journal article" date="2013" name="Microb. Biotechnol.">
        <title>Metabolic potential of the organic-solvent tolerant Pseudomonas putida DOT-T1E deduced from its annotated genome.</title>
        <authorList>
            <person name="Udaondo Z."/>
            <person name="Molina L."/>
            <person name="Daniels C."/>
            <person name="Gomez M.J."/>
            <person name="Molina-Henares M.A."/>
            <person name="Matilla M.A."/>
            <person name="Roca A."/>
            <person name="Fernandez M."/>
            <person name="Duque E."/>
            <person name="Segura A."/>
            <person name="Ramos J.L."/>
        </authorList>
    </citation>
    <scope>NUCLEOTIDE SEQUENCE [LARGE SCALE GENOMIC DNA]</scope>
    <source>
        <strain evidence="2">DOT-T1E</strain>
    </source>
</reference>
<dbReference type="PATRIC" id="fig|1196325.3.peg.313"/>
<dbReference type="HOGENOM" id="CLU_204885_0_0_6"/>
<sequence length="54" mass="5722">MIFVDEHDDIVNELGSKGVGEIGVVGVAAAVANAVYHATGKRVREFPITLDKVL</sequence>
<protein>
    <submittedName>
        <fullName evidence="1">Aldehyde oxidase and xanthine dehydrogenase, molybdopterin binding protein</fullName>
    </submittedName>
</protein>
<proteinExistence type="predicted"/>
<dbReference type="SUPFAM" id="SSF56003">
    <property type="entry name" value="Molybdenum cofactor-binding domain"/>
    <property type="match status" value="1"/>
</dbReference>
<evidence type="ECO:0000313" key="1">
    <source>
        <dbReference type="EMBL" id="AFO46169.1"/>
    </source>
</evidence>